<comment type="caution">
    <text evidence="3">The sequence shown here is derived from an EMBL/GenBank/DDBJ whole genome shotgun (WGS) entry which is preliminary data.</text>
</comment>
<evidence type="ECO:0000313" key="4">
    <source>
        <dbReference type="Proteomes" id="UP001601444"/>
    </source>
</evidence>
<dbReference type="SUPFAM" id="SSF101874">
    <property type="entry name" value="YceI-like"/>
    <property type="match status" value="1"/>
</dbReference>
<sequence>MNAVTPGGAPTRWVVEPTASTACLRVGHFRGSVRGTVPVRSGVLVLDEQGAPRSAAGTVDLGGIDTGNPRRDRDLRAPRLLDLDRQPGMTFTATAITGTDSGWRVAGRAEVRGRAIPLVFDVSRVTVRAGETMSLHAAAVIDRRALGMRAPNFLIGRYVDVELRVRLRRAAGAGDTAAPEVTTAAG</sequence>
<evidence type="ECO:0000313" key="3">
    <source>
        <dbReference type="EMBL" id="MFF0541379.1"/>
    </source>
</evidence>
<dbReference type="Gene3D" id="2.40.128.110">
    <property type="entry name" value="Lipid/polyisoprenoid-binding, YceI-like"/>
    <property type="match status" value="1"/>
</dbReference>
<dbReference type="Pfam" id="PF04264">
    <property type="entry name" value="YceI"/>
    <property type="match status" value="1"/>
</dbReference>
<dbReference type="Proteomes" id="UP001601444">
    <property type="component" value="Unassembled WGS sequence"/>
</dbReference>
<accession>A0ABW6PG63</accession>
<feature type="domain" description="Lipid/polyisoprenoid-binding YceI-like" evidence="2">
    <location>
        <begin position="12"/>
        <end position="168"/>
    </location>
</feature>
<proteinExistence type="inferred from homology"/>
<name>A0ABW6PG63_9NOCA</name>
<dbReference type="PANTHER" id="PTHR34406">
    <property type="entry name" value="PROTEIN YCEI"/>
    <property type="match status" value="1"/>
</dbReference>
<reference evidence="3 4" key="1">
    <citation type="submission" date="2024-10" db="EMBL/GenBank/DDBJ databases">
        <title>The Natural Products Discovery Center: Release of the First 8490 Sequenced Strains for Exploring Actinobacteria Biosynthetic Diversity.</title>
        <authorList>
            <person name="Kalkreuter E."/>
            <person name="Kautsar S.A."/>
            <person name="Yang D."/>
            <person name="Bader C.D."/>
            <person name="Teijaro C.N."/>
            <person name="Fluegel L."/>
            <person name="Davis C.M."/>
            <person name="Simpson J.R."/>
            <person name="Lauterbach L."/>
            <person name="Steele A.D."/>
            <person name="Gui C."/>
            <person name="Meng S."/>
            <person name="Li G."/>
            <person name="Viehrig K."/>
            <person name="Ye F."/>
            <person name="Su P."/>
            <person name="Kiefer A.F."/>
            <person name="Nichols A."/>
            <person name="Cepeda A.J."/>
            <person name="Yan W."/>
            <person name="Fan B."/>
            <person name="Jiang Y."/>
            <person name="Adhikari A."/>
            <person name="Zheng C.-J."/>
            <person name="Schuster L."/>
            <person name="Cowan T.M."/>
            <person name="Smanski M.J."/>
            <person name="Chevrette M.G."/>
            <person name="De Carvalho L.P.S."/>
            <person name="Shen B."/>
        </authorList>
    </citation>
    <scope>NUCLEOTIDE SEQUENCE [LARGE SCALE GENOMIC DNA]</scope>
    <source>
        <strain evidence="3 4">NPDC004045</strain>
    </source>
</reference>
<protein>
    <submittedName>
        <fullName evidence="3">YceI family protein</fullName>
    </submittedName>
</protein>
<dbReference type="InterPro" id="IPR036761">
    <property type="entry name" value="TTHA0802/YceI-like_sf"/>
</dbReference>
<keyword evidence="4" id="KW-1185">Reference proteome</keyword>
<dbReference type="InterPro" id="IPR007372">
    <property type="entry name" value="Lipid/polyisoprenoid-bd_YceI"/>
</dbReference>
<dbReference type="SMART" id="SM00867">
    <property type="entry name" value="YceI"/>
    <property type="match status" value="1"/>
</dbReference>
<evidence type="ECO:0000256" key="1">
    <source>
        <dbReference type="ARBA" id="ARBA00008812"/>
    </source>
</evidence>
<dbReference type="RefSeq" id="WP_387698653.1">
    <property type="nucleotide sequence ID" value="NZ_JBIAMX010000001.1"/>
</dbReference>
<dbReference type="EMBL" id="JBIAMX010000001">
    <property type="protein sequence ID" value="MFF0541379.1"/>
    <property type="molecule type" value="Genomic_DNA"/>
</dbReference>
<dbReference type="PANTHER" id="PTHR34406:SF1">
    <property type="entry name" value="PROTEIN YCEI"/>
    <property type="match status" value="1"/>
</dbReference>
<gene>
    <name evidence="3" type="ORF">ACFYTF_00905</name>
</gene>
<comment type="similarity">
    <text evidence="1">Belongs to the UPF0312 family.</text>
</comment>
<evidence type="ECO:0000259" key="2">
    <source>
        <dbReference type="SMART" id="SM00867"/>
    </source>
</evidence>
<organism evidence="3 4">
    <name type="scientific">Nocardia thailandica</name>
    <dbReference type="NCBI Taxonomy" id="257275"/>
    <lineage>
        <taxon>Bacteria</taxon>
        <taxon>Bacillati</taxon>
        <taxon>Actinomycetota</taxon>
        <taxon>Actinomycetes</taxon>
        <taxon>Mycobacteriales</taxon>
        <taxon>Nocardiaceae</taxon>
        <taxon>Nocardia</taxon>
    </lineage>
</organism>